<dbReference type="EMBL" id="BLXT01004995">
    <property type="protein sequence ID" value="GFO18829.1"/>
    <property type="molecule type" value="Genomic_DNA"/>
</dbReference>
<gene>
    <name evidence="2" type="ORF">PoB_004533400</name>
</gene>
<feature type="region of interest" description="Disordered" evidence="1">
    <location>
        <begin position="116"/>
        <end position="141"/>
    </location>
</feature>
<organism evidence="2 3">
    <name type="scientific">Plakobranchus ocellatus</name>
    <dbReference type="NCBI Taxonomy" id="259542"/>
    <lineage>
        <taxon>Eukaryota</taxon>
        <taxon>Metazoa</taxon>
        <taxon>Spiralia</taxon>
        <taxon>Lophotrochozoa</taxon>
        <taxon>Mollusca</taxon>
        <taxon>Gastropoda</taxon>
        <taxon>Heterobranchia</taxon>
        <taxon>Euthyneura</taxon>
        <taxon>Panpulmonata</taxon>
        <taxon>Sacoglossa</taxon>
        <taxon>Placobranchoidea</taxon>
        <taxon>Plakobranchidae</taxon>
        <taxon>Plakobranchus</taxon>
    </lineage>
</organism>
<dbReference type="AlphaFoldDB" id="A0AAV4BFH1"/>
<evidence type="ECO:0000313" key="2">
    <source>
        <dbReference type="EMBL" id="GFO18829.1"/>
    </source>
</evidence>
<keyword evidence="3" id="KW-1185">Reference proteome</keyword>
<comment type="caution">
    <text evidence="2">The sequence shown here is derived from an EMBL/GenBank/DDBJ whole genome shotgun (WGS) entry which is preliminary data.</text>
</comment>
<evidence type="ECO:0000256" key="1">
    <source>
        <dbReference type="SAM" id="MobiDB-lite"/>
    </source>
</evidence>
<proteinExistence type="predicted"/>
<dbReference type="Proteomes" id="UP000735302">
    <property type="component" value="Unassembled WGS sequence"/>
</dbReference>
<name>A0AAV4BFH1_9GAST</name>
<sequence length="156" mass="18517">MNAPQLSAKGKNDQIWELKNVQIVKNMPPVSKPVQAWNKLGVKSQDPHRLSIHRQHFNRFTIQYSSTGNKICNLVLRFEIACNLTANVFRLQYATELPLKLSARVNYYCTTNASQVELQKRRRRQRRRRRRKKKAKRKKKKLKLKVAGDRRLFYNI</sequence>
<evidence type="ECO:0000313" key="3">
    <source>
        <dbReference type="Proteomes" id="UP000735302"/>
    </source>
</evidence>
<accession>A0AAV4BFH1</accession>
<reference evidence="2 3" key="1">
    <citation type="journal article" date="2021" name="Elife">
        <title>Chloroplast acquisition without the gene transfer in kleptoplastic sea slugs, Plakobranchus ocellatus.</title>
        <authorList>
            <person name="Maeda T."/>
            <person name="Takahashi S."/>
            <person name="Yoshida T."/>
            <person name="Shimamura S."/>
            <person name="Takaki Y."/>
            <person name="Nagai Y."/>
            <person name="Toyoda A."/>
            <person name="Suzuki Y."/>
            <person name="Arimoto A."/>
            <person name="Ishii H."/>
            <person name="Satoh N."/>
            <person name="Nishiyama T."/>
            <person name="Hasebe M."/>
            <person name="Maruyama T."/>
            <person name="Minagawa J."/>
            <person name="Obokata J."/>
            <person name="Shigenobu S."/>
        </authorList>
    </citation>
    <scope>NUCLEOTIDE SEQUENCE [LARGE SCALE GENOMIC DNA]</scope>
</reference>
<protein>
    <submittedName>
        <fullName evidence="2">Uncharacterized protein</fullName>
    </submittedName>
</protein>
<feature type="compositionally biased region" description="Basic residues" evidence="1">
    <location>
        <begin position="120"/>
        <end position="141"/>
    </location>
</feature>